<accession>A0A855X1S5</accession>
<evidence type="ECO:0000256" key="2">
    <source>
        <dbReference type="ARBA" id="ARBA00022485"/>
    </source>
</evidence>
<sequence>MPLLRNTPGLYGRMSGGEHGDQRAAERSLHTHQVSSGGLHRAAVPMRNPAKGGFVSENSTGKPEIIGWEITNQCNLSCQHCFTAAGKRAHGEMTTAECRTVIDAMADIGVVTIGWTGGEPLLRDDLEELIAYAAQKKIRSTVTTNAVLLDRERAIRLFEAGNRAVQISIDGSTPERNRKMRGTTDEEYGRIIDAIRFCKELNSRVILATVLGLENLDDAPAMLALAEREQVDMIRFCCYAPVGRGKRSDIKQRFGFGGALPKLLAFVEQAQQQESVIVDLDIGFGPVPPDYEFHQCIAGKETFYLKATGDLYPCTSLTYPQFLVGNLREQSLAELWQSPKMRGASEYPLESIEGHCRSCENFRNCRGGCRGVVLAHTGEIDASYPLCLYRLAAERTASK</sequence>
<dbReference type="InterPro" id="IPR007197">
    <property type="entry name" value="rSAM"/>
</dbReference>
<dbReference type="InterPro" id="IPR034391">
    <property type="entry name" value="AdoMet-like_SPASM_containing"/>
</dbReference>
<dbReference type="SFLD" id="SFLDG01067">
    <property type="entry name" value="SPASM/twitch_domain_containing"/>
    <property type="match status" value="1"/>
</dbReference>
<evidence type="ECO:0000259" key="8">
    <source>
        <dbReference type="PROSITE" id="PS51918"/>
    </source>
</evidence>
<dbReference type="PANTHER" id="PTHR11228">
    <property type="entry name" value="RADICAL SAM DOMAIN PROTEIN"/>
    <property type="match status" value="1"/>
</dbReference>
<dbReference type="EMBL" id="PQAP01000119">
    <property type="protein sequence ID" value="PWB71287.1"/>
    <property type="molecule type" value="Genomic_DNA"/>
</dbReference>
<evidence type="ECO:0000256" key="3">
    <source>
        <dbReference type="ARBA" id="ARBA00022691"/>
    </source>
</evidence>
<evidence type="ECO:0000256" key="6">
    <source>
        <dbReference type="ARBA" id="ARBA00023014"/>
    </source>
</evidence>
<dbReference type="InterPro" id="IPR058240">
    <property type="entry name" value="rSAM_sf"/>
</dbReference>
<dbReference type="GO" id="GO:0051539">
    <property type="term" value="F:4 iron, 4 sulfur cluster binding"/>
    <property type="evidence" value="ECO:0007669"/>
    <property type="project" value="UniProtKB-KW"/>
</dbReference>
<feature type="region of interest" description="Disordered" evidence="7">
    <location>
        <begin position="1"/>
        <end position="58"/>
    </location>
</feature>
<feature type="compositionally biased region" description="Basic and acidic residues" evidence="7">
    <location>
        <begin position="16"/>
        <end position="29"/>
    </location>
</feature>
<dbReference type="SFLD" id="SFLDG01386">
    <property type="entry name" value="main_SPASM_domain-containing"/>
    <property type="match status" value="1"/>
</dbReference>
<dbReference type="InterPro" id="IPR013785">
    <property type="entry name" value="Aldolase_TIM"/>
</dbReference>
<dbReference type="Pfam" id="PF13186">
    <property type="entry name" value="SPASM"/>
    <property type="match status" value="1"/>
</dbReference>
<dbReference type="GO" id="GO:0046872">
    <property type="term" value="F:metal ion binding"/>
    <property type="evidence" value="ECO:0007669"/>
    <property type="project" value="UniProtKB-KW"/>
</dbReference>
<dbReference type="SUPFAM" id="SSF102114">
    <property type="entry name" value="Radical SAM enzymes"/>
    <property type="match status" value="1"/>
</dbReference>
<keyword evidence="4" id="KW-0479">Metal-binding</keyword>
<dbReference type="GO" id="GO:0003824">
    <property type="term" value="F:catalytic activity"/>
    <property type="evidence" value="ECO:0007669"/>
    <property type="project" value="InterPro"/>
</dbReference>
<dbReference type="InterPro" id="IPR050377">
    <property type="entry name" value="Radical_SAM_PqqE_MftC-like"/>
</dbReference>
<dbReference type="Proteomes" id="UP000250918">
    <property type="component" value="Unassembled WGS sequence"/>
</dbReference>
<evidence type="ECO:0000256" key="1">
    <source>
        <dbReference type="ARBA" id="ARBA00001966"/>
    </source>
</evidence>
<keyword evidence="3" id="KW-0949">S-adenosyl-L-methionine</keyword>
<comment type="caution">
    <text evidence="9">The sequence shown here is derived from an EMBL/GenBank/DDBJ whole genome shotgun (WGS) entry which is preliminary data.</text>
</comment>
<dbReference type="AlphaFoldDB" id="A0A855X1S5"/>
<keyword evidence="6" id="KW-0411">Iron-sulfur</keyword>
<name>A0A855X1S5_9BACT</name>
<evidence type="ECO:0000313" key="10">
    <source>
        <dbReference type="Proteomes" id="UP000250918"/>
    </source>
</evidence>
<dbReference type="InterPro" id="IPR017200">
    <property type="entry name" value="PqqE-like"/>
</dbReference>
<dbReference type="Pfam" id="PF04055">
    <property type="entry name" value="Radical_SAM"/>
    <property type="match status" value="1"/>
</dbReference>
<evidence type="ECO:0000256" key="7">
    <source>
        <dbReference type="SAM" id="MobiDB-lite"/>
    </source>
</evidence>
<protein>
    <submittedName>
        <fullName evidence="9">Radical SAM protein</fullName>
    </submittedName>
</protein>
<proteinExistence type="predicted"/>
<reference evidence="9 10" key="1">
    <citation type="journal article" date="2018" name="ISME J.">
        <title>A methanotrophic archaeon couples anaerobic oxidation of methane to Fe(III) reduction.</title>
        <authorList>
            <person name="Cai C."/>
            <person name="Leu A.O."/>
            <person name="Xie G.J."/>
            <person name="Guo J."/>
            <person name="Feng Y."/>
            <person name="Zhao J.X."/>
            <person name="Tyson G.W."/>
            <person name="Yuan Z."/>
            <person name="Hu S."/>
        </authorList>
    </citation>
    <scope>NUCLEOTIDE SEQUENCE [LARGE SCALE GENOMIC DNA]</scope>
    <source>
        <strain evidence="9">FeB_12</strain>
    </source>
</reference>
<keyword evidence="2" id="KW-0004">4Fe-4S</keyword>
<organism evidence="9 10">
    <name type="scientific">candidate division GN15 bacterium</name>
    <dbReference type="NCBI Taxonomy" id="2072418"/>
    <lineage>
        <taxon>Bacteria</taxon>
        <taxon>candidate division GN15</taxon>
    </lineage>
</organism>
<keyword evidence="5" id="KW-0408">Iron</keyword>
<dbReference type="InterPro" id="IPR023885">
    <property type="entry name" value="4Fe4S-binding_SPASM_dom"/>
</dbReference>
<dbReference type="SFLD" id="SFLDS00029">
    <property type="entry name" value="Radical_SAM"/>
    <property type="match status" value="1"/>
</dbReference>
<dbReference type="CDD" id="cd01335">
    <property type="entry name" value="Radical_SAM"/>
    <property type="match status" value="1"/>
</dbReference>
<dbReference type="PROSITE" id="PS51918">
    <property type="entry name" value="RADICAL_SAM"/>
    <property type="match status" value="1"/>
</dbReference>
<dbReference type="Gene3D" id="3.20.20.70">
    <property type="entry name" value="Aldolase class I"/>
    <property type="match status" value="1"/>
</dbReference>
<feature type="domain" description="Radical SAM core" evidence="8">
    <location>
        <begin position="60"/>
        <end position="281"/>
    </location>
</feature>
<comment type="cofactor">
    <cofactor evidence="1">
        <name>[4Fe-4S] cluster</name>
        <dbReference type="ChEBI" id="CHEBI:49883"/>
    </cofactor>
</comment>
<evidence type="ECO:0000313" key="9">
    <source>
        <dbReference type="EMBL" id="PWB71287.1"/>
    </source>
</evidence>
<dbReference type="NCBIfam" id="TIGR04085">
    <property type="entry name" value="rSAM_more_4Fe4S"/>
    <property type="match status" value="1"/>
</dbReference>
<dbReference type="SMART" id="SM00729">
    <property type="entry name" value="Elp3"/>
    <property type="match status" value="1"/>
</dbReference>
<dbReference type="SFLD" id="SFLDG01387">
    <property type="entry name" value="BtrN-like_SPASM_domain_contain"/>
    <property type="match status" value="1"/>
</dbReference>
<dbReference type="PIRSF" id="PIRSF037420">
    <property type="entry name" value="PQQ_syn_pqqE"/>
    <property type="match status" value="1"/>
</dbReference>
<evidence type="ECO:0000256" key="5">
    <source>
        <dbReference type="ARBA" id="ARBA00023004"/>
    </source>
</evidence>
<dbReference type="PANTHER" id="PTHR11228:SF7">
    <property type="entry name" value="PQQA PEPTIDE CYCLASE"/>
    <property type="match status" value="1"/>
</dbReference>
<gene>
    <name evidence="9" type="ORF">C3F09_08025</name>
</gene>
<dbReference type="InterPro" id="IPR006638">
    <property type="entry name" value="Elp3/MiaA/NifB-like_rSAM"/>
</dbReference>
<evidence type="ECO:0000256" key="4">
    <source>
        <dbReference type="ARBA" id="ARBA00022723"/>
    </source>
</evidence>